<dbReference type="InterPro" id="IPR051010">
    <property type="entry name" value="BCAA_transport"/>
</dbReference>
<organism evidence="5 6">
    <name type="scientific">Teichococcus oryzae</name>
    <dbReference type="NCBI Taxonomy" id="1608942"/>
    <lineage>
        <taxon>Bacteria</taxon>
        <taxon>Pseudomonadati</taxon>
        <taxon>Pseudomonadota</taxon>
        <taxon>Alphaproteobacteria</taxon>
        <taxon>Acetobacterales</taxon>
        <taxon>Roseomonadaceae</taxon>
        <taxon>Roseomonas</taxon>
    </lineage>
</organism>
<keyword evidence="3" id="KW-0813">Transport</keyword>
<dbReference type="InterPro" id="IPR028081">
    <property type="entry name" value="Leu-bd"/>
</dbReference>
<keyword evidence="6" id="KW-1185">Reference proteome</keyword>
<dbReference type="PROSITE" id="PS51318">
    <property type="entry name" value="TAT"/>
    <property type="match status" value="1"/>
</dbReference>
<dbReference type="PANTHER" id="PTHR30483">
    <property type="entry name" value="LEUCINE-SPECIFIC-BINDING PROTEIN"/>
    <property type="match status" value="1"/>
</dbReference>
<accession>A0A5B2TCW1</accession>
<evidence type="ECO:0000259" key="4">
    <source>
        <dbReference type="Pfam" id="PF13458"/>
    </source>
</evidence>
<comment type="similarity">
    <text evidence="1">Belongs to the leucine-binding protein family.</text>
</comment>
<dbReference type="OrthoDB" id="7374472at2"/>
<keyword evidence="2" id="KW-0732">Signal</keyword>
<evidence type="ECO:0000256" key="2">
    <source>
        <dbReference type="ARBA" id="ARBA00022729"/>
    </source>
</evidence>
<evidence type="ECO:0000313" key="5">
    <source>
        <dbReference type="EMBL" id="KAA2212337.1"/>
    </source>
</evidence>
<gene>
    <name evidence="5" type="ORF">F0Q34_14940</name>
</gene>
<comment type="caution">
    <text evidence="5">The sequence shown here is derived from an EMBL/GenBank/DDBJ whole genome shotgun (WGS) entry which is preliminary data.</text>
</comment>
<dbReference type="SUPFAM" id="SSF53822">
    <property type="entry name" value="Periplasmic binding protein-like I"/>
    <property type="match status" value="1"/>
</dbReference>
<dbReference type="GO" id="GO:0006865">
    <property type="term" value="P:amino acid transport"/>
    <property type="evidence" value="ECO:0007669"/>
    <property type="project" value="UniProtKB-KW"/>
</dbReference>
<dbReference type="AlphaFoldDB" id="A0A5B2TCW1"/>
<sequence>MLDRRSLLATTLAAGAASLAAPRILRAQEGAYVVGTLFPMAGPNAEYGTIFTNGIQLAAEHLRAEGMLKRPVEIRAQDSLATPQGGAVGMTKLANVDKASYVMLGFTGVSKAAAPIGTRSKVMMINGGGVGPDLANLSPYFWNVIPLVNQEVQVLLPWLKQQNLSRIALIYVDDPLGNGILQQLKDGLPGAGGSLVGSFSIPPATQQFAAIAARVRDTRPDAVYFASYGAQQAQIIKQLRDNGVSQQILTYSAGSIPSVVGLPESDGLVFTSQASDWSAPDPLTQRFVTDWRARYNSDPTSYNQNYYNAMRLFGLLAQGLEKADKPVTGENLREELLRVRRFPMVGGEGSFEDQGTMSMPMQINRIQGGSFQKIA</sequence>
<dbReference type="InterPro" id="IPR028082">
    <property type="entry name" value="Peripla_BP_I"/>
</dbReference>
<keyword evidence="3" id="KW-0029">Amino-acid transport</keyword>
<dbReference type="RefSeq" id="WP_149813034.1">
    <property type="nucleotide sequence ID" value="NZ_VUKA01000008.1"/>
</dbReference>
<evidence type="ECO:0000256" key="1">
    <source>
        <dbReference type="ARBA" id="ARBA00010062"/>
    </source>
</evidence>
<dbReference type="PANTHER" id="PTHR30483:SF6">
    <property type="entry name" value="PERIPLASMIC BINDING PROTEIN OF ABC TRANSPORTER FOR NATURAL AMINO ACIDS"/>
    <property type="match status" value="1"/>
</dbReference>
<proteinExistence type="inferred from homology"/>
<reference evidence="5 6" key="1">
    <citation type="journal article" date="2015" name="Int. J. Syst. Evol. Microbiol.">
        <title>Roseomonas oryzae sp. nov., isolated from paddy rhizosphere soil.</title>
        <authorList>
            <person name="Ramaprasad E.V."/>
            <person name="Sasikala Ch."/>
            <person name="Ramana Ch.V."/>
        </authorList>
    </citation>
    <scope>NUCLEOTIDE SEQUENCE [LARGE SCALE GENOMIC DNA]</scope>
    <source>
        <strain evidence="5 6">KCTC 42542</strain>
    </source>
</reference>
<name>A0A5B2TCW1_9PROT</name>
<evidence type="ECO:0000313" key="6">
    <source>
        <dbReference type="Proteomes" id="UP000322110"/>
    </source>
</evidence>
<feature type="domain" description="Leucine-binding protein" evidence="4">
    <location>
        <begin position="34"/>
        <end position="369"/>
    </location>
</feature>
<dbReference type="Pfam" id="PF13458">
    <property type="entry name" value="Peripla_BP_6"/>
    <property type="match status" value="1"/>
</dbReference>
<protein>
    <submittedName>
        <fullName evidence="5">Amino acid ABC transporter substrate-binding protein</fullName>
    </submittedName>
</protein>
<dbReference type="Proteomes" id="UP000322110">
    <property type="component" value="Unassembled WGS sequence"/>
</dbReference>
<dbReference type="EMBL" id="VUKA01000008">
    <property type="protein sequence ID" value="KAA2212337.1"/>
    <property type="molecule type" value="Genomic_DNA"/>
</dbReference>
<evidence type="ECO:0000256" key="3">
    <source>
        <dbReference type="ARBA" id="ARBA00022970"/>
    </source>
</evidence>
<dbReference type="InterPro" id="IPR006311">
    <property type="entry name" value="TAT_signal"/>
</dbReference>
<dbReference type="Gene3D" id="3.40.50.2300">
    <property type="match status" value="2"/>
</dbReference>